<dbReference type="SMART" id="SM00322">
    <property type="entry name" value="KH"/>
    <property type="match status" value="1"/>
</dbReference>
<dbReference type="EMBL" id="KI546102">
    <property type="protein sequence ID" value="EST44908.1"/>
    <property type="molecule type" value="Genomic_DNA"/>
</dbReference>
<gene>
    <name evidence="5" type="ORF">SS50377_15202</name>
    <name evidence="7" type="ORF">SS50377_26176</name>
    <name evidence="6" type="ORF">SS50377_28815</name>
</gene>
<dbReference type="Proteomes" id="UP000018208">
    <property type="component" value="Unassembled WGS sequence"/>
</dbReference>
<reference evidence="6" key="2">
    <citation type="submission" date="2020-12" db="EMBL/GenBank/DDBJ databases">
        <title>New Spironucleus salmonicida genome in near-complete chromosomes.</title>
        <authorList>
            <person name="Xu F."/>
            <person name="Kurt Z."/>
            <person name="Jimenez-Gonzalez A."/>
            <person name="Astvaldsson A."/>
            <person name="Andersson J.O."/>
            <person name="Svard S.G."/>
        </authorList>
    </citation>
    <scope>NUCLEOTIDE SEQUENCE</scope>
    <source>
        <strain evidence="6">ATCC 50377</strain>
    </source>
</reference>
<dbReference type="InterPro" id="IPR041174">
    <property type="entry name" value="KRR1-like_KH1"/>
</dbReference>
<dbReference type="Gene3D" id="3.30.1370.10">
    <property type="entry name" value="K Homology domain, type 1"/>
    <property type="match status" value="1"/>
</dbReference>
<comment type="subcellular location">
    <subcellularLocation>
        <location evidence="1">Nucleus</location>
        <location evidence="1">Nucleolus</location>
    </subcellularLocation>
</comment>
<keyword evidence="3" id="KW-0539">Nucleus</keyword>
<protein>
    <submittedName>
        <fullName evidence="5">RNA-binding protein PNO1</fullName>
    </submittedName>
</protein>
<dbReference type="GO" id="GO:0005730">
    <property type="term" value="C:nucleolus"/>
    <property type="evidence" value="ECO:0007669"/>
    <property type="project" value="UniProtKB-SubCell"/>
</dbReference>
<dbReference type="Pfam" id="PF17903">
    <property type="entry name" value="KH_KRR1_1st"/>
    <property type="match status" value="1"/>
</dbReference>
<keyword evidence="8" id="KW-1185">Reference proteome</keyword>
<proteinExistence type="predicted"/>
<feature type="domain" description="K Homology" evidence="4">
    <location>
        <begin position="95"/>
        <end position="160"/>
    </location>
</feature>
<evidence type="ECO:0000313" key="7">
    <source>
        <dbReference type="EMBL" id="KAH0571976.1"/>
    </source>
</evidence>
<dbReference type="VEuPathDB" id="GiardiaDB:SS50377_28815"/>
<dbReference type="EMBL" id="AUWU02000006">
    <property type="protein sequence ID" value="KAH0571976.1"/>
    <property type="molecule type" value="Genomic_DNA"/>
</dbReference>
<dbReference type="InterPro" id="IPR036612">
    <property type="entry name" value="KH_dom_type_1_sf"/>
</dbReference>
<dbReference type="SUPFAM" id="SSF54791">
    <property type="entry name" value="Eukaryotic type KH-domain (KH-domain type I)"/>
    <property type="match status" value="1"/>
</dbReference>
<dbReference type="OrthoDB" id="1932641at2759"/>
<organism evidence="5">
    <name type="scientific">Spironucleus salmonicida</name>
    <dbReference type="NCBI Taxonomy" id="348837"/>
    <lineage>
        <taxon>Eukaryota</taxon>
        <taxon>Metamonada</taxon>
        <taxon>Diplomonadida</taxon>
        <taxon>Hexamitidae</taxon>
        <taxon>Hexamitinae</taxon>
        <taxon>Spironucleus</taxon>
    </lineage>
</organism>
<evidence type="ECO:0000313" key="6">
    <source>
        <dbReference type="EMBL" id="KAH0569319.1"/>
    </source>
</evidence>
<evidence type="ECO:0000256" key="2">
    <source>
        <dbReference type="ARBA" id="ARBA00022884"/>
    </source>
</evidence>
<sequence>MSMQFIQVPIAPNRISALKRQWKDIATKITTMHLDIRFNFQLKCVEIRTNDKTEDPKSIERSKQYIEAINQGFMAPDAAALLSFDDVFIESFEPGDVKISLKGDSLERALGRIAGQGGKVKNTIENATKTRIVIMGKKISVLGTPQCVKCARGAICDLILGSDASKVYMRLQGINDRFQK</sequence>
<dbReference type="GO" id="GO:0042254">
    <property type="term" value="P:ribosome biogenesis"/>
    <property type="evidence" value="ECO:0007669"/>
    <property type="project" value="UniProtKB-ARBA"/>
</dbReference>
<dbReference type="EMBL" id="AUWU02000031">
    <property type="protein sequence ID" value="KAH0569319.1"/>
    <property type="molecule type" value="Genomic_DNA"/>
</dbReference>
<accession>V6LKM2</accession>
<dbReference type="PANTHER" id="PTHR12826">
    <property type="entry name" value="RIBONUCLEASE Y"/>
    <property type="match status" value="1"/>
</dbReference>
<dbReference type="AlphaFoldDB" id="V6LKM2"/>
<name>V6LKM2_9EUKA</name>
<dbReference type="VEuPathDB" id="GiardiaDB:SS50377_26176"/>
<dbReference type="PANTHER" id="PTHR12826:SF13">
    <property type="entry name" value="RNA-BINDING PROTEIN PNO1"/>
    <property type="match status" value="1"/>
</dbReference>
<evidence type="ECO:0000259" key="4">
    <source>
        <dbReference type="SMART" id="SM00322"/>
    </source>
</evidence>
<dbReference type="InterPro" id="IPR055211">
    <property type="entry name" value="KH_PNO1_2nd"/>
</dbReference>
<reference evidence="5 6" key="1">
    <citation type="journal article" date="2014" name="PLoS Genet.">
        <title>The Genome of Spironucleus salmonicida Highlights a Fish Pathogen Adapted to Fluctuating Environments.</title>
        <authorList>
            <person name="Xu F."/>
            <person name="Jerlstrom-Hultqvist J."/>
            <person name="Einarsson E."/>
            <person name="Astvaldsson A."/>
            <person name="Svard S.G."/>
            <person name="Andersson J.O."/>
        </authorList>
    </citation>
    <scope>NUCLEOTIDE SEQUENCE</scope>
    <source>
        <strain evidence="6">ATCC 50377</strain>
    </source>
</reference>
<evidence type="ECO:0000313" key="8">
    <source>
        <dbReference type="Proteomes" id="UP000018208"/>
    </source>
</evidence>
<dbReference type="GO" id="GO:0003723">
    <property type="term" value="F:RNA binding"/>
    <property type="evidence" value="ECO:0007669"/>
    <property type="project" value="UniProtKB-KW"/>
</dbReference>
<keyword evidence="2" id="KW-0694">RNA-binding</keyword>
<evidence type="ECO:0000313" key="5">
    <source>
        <dbReference type="EMBL" id="EST44908.1"/>
    </source>
</evidence>
<dbReference type="InterPro" id="IPR004087">
    <property type="entry name" value="KH_dom"/>
</dbReference>
<evidence type="ECO:0000256" key="1">
    <source>
        <dbReference type="ARBA" id="ARBA00004604"/>
    </source>
</evidence>
<evidence type="ECO:0000256" key="3">
    <source>
        <dbReference type="ARBA" id="ARBA00023242"/>
    </source>
</evidence>
<dbReference type="Pfam" id="PF22891">
    <property type="entry name" value="KH_PNO1_2nd"/>
    <property type="match status" value="1"/>
</dbReference>